<dbReference type="EMBL" id="KQ965732">
    <property type="protein sequence ID" value="KXS21487.1"/>
    <property type="molecule type" value="Genomic_DNA"/>
</dbReference>
<dbReference type="GO" id="GO:0005324">
    <property type="term" value="F:long-chain fatty acid transmembrane transporter activity"/>
    <property type="evidence" value="ECO:0007669"/>
    <property type="project" value="TreeGrafter"/>
</dbReference>
<dbReference type="OrthoDB" id="288590at2759"/>
<dbReference type="Pfam" id="PF13193">
    <property type="entry name" value="AMP-binding_C"/>
    <property type="match status" value="1"/>
</dbReference>
<evidence type="ECO:0000256" key="4">
    <source>
        <dbReference type="ARBA" id="ARBA00022840"/>
    </source>
</evidence>
<dbReference type="GO" id="GO:0004467">
    <property type="term" value="F:long-chain fatty acid-CoA ligase activity"/>
    <property type="evidence" value="ECO:0007669"/>
    <property type="project" value="TreeGrafter"/>
</dbReference>
<evidence type="ECO:0000256" key="5">
    <source>
        <dbReference type="SAM" id="Phobius"/>
    </source>
</evidence>
<dbReference type="InterPro" id="IPR000873">
    <property type="entry name" value="AMP-dep_synth/lig_dom"/>
</dbReference>
<evidence type="ECO:0000313" key="8">
    <source>
        <dbReference type="EMBL" id="KXS21487.1"/>
    </source>
</evidence>
<dbReference type="GO" id="GO:0005524">
    <property type="term" value="F:ATP binding"/>
    <property type="evidence" value="ECO:0007669"/>
    <property type="project" value="UniProtKB-KW"/>
</dbReference>
<feature type="domain" description="AMP-binding enzyme C-terminal" evidence="7">
    <location>
        <begin position="535"/>
        <end position="614"/>
    </location>
</feature>
<keyword evidence="5" id="KW-1133">Transmembrane helix</keyword>
<evidence type="ECO:0000256" key="3">
    <source>
        <dbReference type="ARBA" id="ARBA00022741"/>
    </source>
</evidence>
<dbReference type="AlphaFoldDB" id="A0A139AXQ5"/>
<dbReference type="STRING" id="1344416.A0A139AXQ5"/>
<comment type="similarity">
    <text evidence="1">Belongs to the ATP-dependent AMP-binding enzyme family.</text>
</comment>
<protein>
    <submittedName>
        <fullName evidence="8">Acetyl-CoA synthetase-like protein</fullName>
    </submittedName>
</protein>
<dbReference type="InterPro" id="IPR045851">
    <property type="entry name" value="AMP-bd_C_sf"/>
</dbReference>
<name>A0A139AXQ5_GONPJ</name>
<dbReference type="PANTHER" id="PTHR43107">
    <property type="entry name" value="LONG-CHAIN FATTY ACID TRANSPORT PROTEIN"/>
    <property type="match status" value="1"/>
</dbReference>
<feature type="transmembrane region" description="Helical" evidence="5">
    <location>
        <begin position="12"/>
        <end position="37"/>
    </location>
</feature>
<evidence type="ECO:0000313" key="9">
    <source>
        <dbReference type="Proteomes" id="UP000070544"/>
    </source>
</evidence>
<dbReference type="OMA" id="NIQICEC"/>
<accession>A0A139AXQ5</accession>
<dbReference type="InterPro" id="IPR025110">
    <property type="entry name" value="AMP-bd_C"/>
</dbReference>
<dbReference type="Gene3D" id="3.40.50.12780">
    <property type="entry name" value="N-terminal domain of ligase-like"/>
    <property type="match status" value="1"/>
</dbReference>
<gene>
    <name evidence="8" type="ORF">M427DRAFT_50924</name>
</gene>
<dbReference type="SUPFAM" id="SSF56801">
    <property type="entry name" value="Acetyl-CoA synthetase-like"/>
    <property type="match status" value="1"/>
</dbReference>
<evidence type="ECO:0000256" key="1">
    <source>
        <dbReference type="ARBA" id="ARBA00006432"/>
    </source>
</evidence>
<sequence length="657" mass="73548">MEPFLINNAHSLLAASSALSGSIGAGIGLGLGALAYVDAKYNIGGDLTKFSRDLQFMRQATTEISRNRFHALWMFRETVARLPNKVAIRNHDFREWSYSELDKVTTRIANFLLDQGHTPGDAVALMFESNAQLCFSMLGSLKGRFIMAPQNTNLRGQPLLHCIKIAGSRALIFEPTYIPAIREIAPQLRELGVKLYFWAQSEDKPPREPEEVLDFEVDAIISERRLAELGPSADSYNRIHEIMLATQPTDKALIIYTTTGLPKGGMRDHFYLALLKLPSFPLVYLSPLEDDVHMGATPLYHAQAFGPFFVVLSRGGTFVPLRKFSASKFWQQCIDYQVTSFFYLGELCRYLLAQPPQPTDRLHKVRRVTGAGLRKEIFNEFYTRFNLDVIMEFYAASDGTSFVANEYRGGLVGVGSIGRRGPILRTLVGSPRIIKVDEFTEEPIRDPKTGLCIECKPGEPGDCIGTYDLEGPGQPTYSNNAAATNKKLLRDVFRKGDAWWRMGDLIVRDVEGWYWFSDRIGDTFRWKAENVSTQEVGNMLATCRVIQEANVYGVPVPGNDGNAGMAGVVIHESHKSRPNEDIMQELGRHAVKVLPRYAVPIFIRVLPEMEITGTLKHRKYRKEGFAAADFWMPPGTDTYVPITTADKQKLAGGTAKL</sequence>
<feature type="domain" description="AMP-dependent synthetase/ligase" evidence="6">
    <location>
        <begin position="75"/>
        <end position="419"/>
    </location>
</feature>
<dbReference type="Gene3D" id="3.30.300.30">
    <property type="match status" value="1"/>
</dbReference>
<keyword evidence="9" id="KW-1185">Reference proteome</keyword>
<keyword evidence="2" id="KW-0436">Ligase</keyword>
<keyword evidence="5" id="KW-0812">Transmembrane</keyword>
<dbReference type="InterPro" id="IPR042099">
    <property type="entry name" value="ANL_N_sf"/>
</dbReference>
<evidence type="ECO:0000256" key="2">
    <source>
        <dbReference type="ARBA" id="ARBA00022598"/>
    </source>
</evidence>
<dbReference type="GO" id="GO:0044539">
    <property type="term" value="P:long-chain fatty acid import into cell"/>
    <property type="evidence" value="ECO:0007669"/>
    <property type="project" value="TreeGrafter"/>
</dbReference>
<evidence type="ECO:0000259" key="6">
    <source>
        <dbReference type="Pfam" id="PF00501"/>
    </source>
</evidence>
<keyword evidence="4" id="KW-0067">ATP-binding</keyword>
<keyword evidence="3" id="KW-0547">Nucleotide-binding</keyword>
<evidence type="ECO:0000259" key="7">
    <source>
        <dbReference type="Pfam" id="PF13193"/>
    </source>
</evidence>
<organism evidence="8 9">
    <name type="scientific">Gonapodya prolifera (strain JEL478)</name>
    <name type="common">Monoblepharis prolifera</name>
    <dbReference type="NCBI Taxonomy" id="1344416"/>
    <lineage>
        <taxon>Eukaryota</taxon>
        <taxon>Fungi</taxon>
        <taxon>Fungi incertae sedis</taxon>
        <taxon>Chytridiomycota</taxon>
        <taxon>Chytridiomycota incertae sedis</taxon>
        <taxon>Monoblepharidomycetes</taxon>
        <taxon>Monoblepharidales</taxon>
        <taxon>Gonapodyaceae</taxon>
        <taxon>Gonapodya</taxon>
    </lineage>
</organism>
<dbReference type="GO" id="GO:0005886">
    <property type="term" value="C:plasma membrane"/>
    <property type="evidence" value="ECO:0007669"/>
    <property type="project" value="TreeGrafter"/>
</dbReference>
<dbReference type="Pfam" id="PF00501">
    <property type="entry name" value="AMP-binding"/>
    <property type="match status" value="1"/>
</dbReference>
<dbReference type="Proteomes" id="UP000070544">
    <property type="component" value="Unassembled WGS sequence"/>
</dbReference>
<dbReference type="PANTHER" id="PTHR43107:SF15">
    <property type="entry name" value="FATTY ACID TRANSPORT PROTEIN 3, ISOFORM A"/>
    <property type="match status" value="1"/>
</dbReference>
<keyword evidence="5" id="KW-0472">Membrane</keyword>
<proteinExistence type="inferred from homology"/>
<reference evidence="8 9" key="1">
    <citation type="journal article" date="2015" name="Genome Biol. Evol.">
        <title>Phylogenomic analyses indicate that early fungi evolved digesting cell walls of algal ancestors of land plants.</title>
        <authorList>
            <person name="Chang Y."/>
            <person name="Wang S."/>
            <person name="Sekimoto S."/>
            <person name="Aerts A.L."/>
            <person name="Choi C."/>
            <person name="Clum A."/>
            <person name="LaButti K.M."/>
            <person name="Lindquist E.A."/>
            <person name="Yee Ngan C."/>
            <person name="Ohm R.A."/>
            <person name="Salamov A.A."/>
            <person name="Grigoriev I.V."/>
            <person name="Spatafora J.W."/>
            <person name="Berbee M.L."/>
        </authorList>
    </citation>
    <scope>NUCLEOTIDE SEQUENCE [LARGE SCALE GENOMIC DNA]</scope>
    <source>
        <strain evidence="8 9">JEL478</strain>
    </source>
</reference>